<sequence length="300" mass="33694">MSKQIQLHCPSTKATVDTFIISPYHSPEQTYKAIRLALAIPHASLYTIEAVPITKLDAIQDGQRVLVAAAPQEHMLPDSPPEYEFYTGEEADDVDPDLEGYGLEWDDMSEREKHEHVTSLNARVPERRNRMRITRGWEDVRDEIARVQKMEGADGTGKGKVDVKECEDLIQQRWNITLDQFIPDTYKPPKIPSTATTTRTWDTDFVAAVAVLSSFSHGQASLIREHLVEAIQLRIAEEIDTRAEGHVQTGDVLSAIGIVFERVGVVEAKGVKVRTKPVRAKGKERRKAGKARRKEMSGDE</sequence>
<keyword evidence="3" id="KW-1185">Reference proteome</keyword>
<proteinExistence type="predicted"/>
<name>A0A8K0QRV8_9PLEO</name>
<dbReference type="EMBL" id="JAGMVJ010000031">
    <property type="protein sequence ID" value="KAH7068634.1"/>
    <property type="molecule type" value="Genomic_DNA"/>
</dbReference>
<evidence type="ECO:0000313" key="2">
    <source>
        <dbReference type="EMBL" id="KAH7068634.1"/>
    </source>
</evidence>
<dbReference type="AlphaFoldDB" id="A0A8K0QRV8"/>
<feature type="region of interest" description="Disordered" evidence="1">
    <location>
        <begin position="277"/>
        <end position="300"/>
    </location>
</feature>
<evidence type="ECO:0000256" key="1">
    <source>
        <dbReference type="SAM" id="MobiDB-lite"/>
    </source>
</evidence>
<feature type="compositionally biased region" description="Basic residues" evidence="1">
    <location>
        <begin position="277"/>
        <end position="293"/>
    </location>
</feature>
<protein>
    <submittedName>
        <fullName evidence="2">Uncharacterized protein</fullName>
    </submittedName>
</protein>
<organism evidence="2 3">
    <name type="scientific">Paraphoma chrysanthemicola</name>
    <dbReference type="NCBI Taxonomy" id="798071"/>
    <lineage>
        <taxon>Eukaryota</taxon>
        <taxon>Fungi</taxon>
        <taxon>Dikarya</taxon>
        <taxon>Ascomycota</taxon>
        <taxon>Pezizomycotina</taxon>
        <taxon>Dothideomycetes</taxon>
        <taxon>Pleosporomycetidae</taxon>
        <taxon>Pleosporales</taxon>
        <taxon>Pleosporineae</taxon>
        <taxon>Phaeosphaeriaceae</taxon>
        <taxon>Paraphoma</taxon>
    </lineage>
</organism>
<accession>A0A8K0QRV8</accession>
<gene>
    <name evidence="2" type="ORF">FB567DRAFT_634340</name>
</gene>
<reference evidence="2" key="1">
    <citation type="journal article" date="2021" name="Nat. Commun.">
        <title>Genetic determinants of endophytism in the Arabidopsis root mycobiome.</title>
        <authorList>
            <person name="Mesny F."/>
            <person name="Miyauchi S."/>
            <person name="Thiergart T."/>
            <person name="Pickel B."/>
            <person name="Atanasova L."/>
            <person name="Karlsson M."/>
            <person name="Huettel B."/>
            <person name="Barry K.W."/>
            <person name="Haridas S."/>
            <person name="Chen C."/>
            <person name="Bauer D."/>
            <person name="Andreopoulos W."/>
            <person name="Pangilinan J."/>
            <person name="LaButti K."/>
            <person name="Riley R."/>
            <person name="Lipzen A."/>
            <person name="Clum A."/>
            <person name="Drula E."/>
            <person name="Henrissat B."/>
            <person name="Kohler A."/>
            <person name="Grigoriev I.V."/>
            <person name="Martin F.M."/>
            <person name="Hacquard S."/>
        </authorList>
    </citation>
    <scope>NUCLEOTIDE SEQUENCE</scope>
    <source>
        <strain evidence="2">MPI-SDFR-AT-0120</strain>
    </source>
</reference>
<dbReference type="OrthoDB" id="3732509at2759"/>
<comment type="caution">
    <text evidence="2">The sequence shown here is derived from an EMBL/GenBank/DDBJ whole genome shotgun (WGS) entry which is preliminary data.</text>
</comment>
<evidence type="ECO:0000313" key="3">
    <source>
        <dbReference type="Proteomes" id="UP000813461"/>
    </source>
</evidence>
<dbReference type="Proteomes" id="UP000813461">
    <property type="component" value="Unassembled WGS sequence"/>
</dbReference>